<keyword evidence="2 3" id="KW-0040">ANK repeat</keyword>
<dbReference type="InterPro" id="IPR002110">
    <property type="entry name" value="Ankyrin_rpt"/>
</dbReference>
<evidence type="ECO:0008006" key="7">
    <source>
        <dbReference type="Google" id="ProtNLM"/>
    </source>
</evidence>
<dbReference type="Pfam" id="PF12796">
    <property type="entry name" value="Ank_2"/>
    <property type="match status" value="1"/>
</dbReference>
<keyword evidence="1" id="KW-0677">Repeat</keyword>
<evidence type="ECO:0000256" key="3">
    <source>
        <dbReference type="PROSITE-ProRule" id="PRU00023"/>
    </source>
</evidence>
<dbReference type="EMBL" id="JAEPRA010000006">
    <property type="protein sequence ID" value="KAG2183867.1"/>
    <property type="molecule type" value="Genomic_DNA"/>
</dbReference>
<feature type="region of interest" description="Disordered" evidence="4">
    <location>
        <begin position="143"/>
        <end position="166"/>
    </location>
</feature>
<dbReference type="PANTHER" id="PTHR24171">
    <property type="entry name" value="ANKYRIN REPEAT DOMAIN-CONTAINING PROTEIN 39-RELATED"/>
    <property type="match status" value="1"/>
</dbReference>
<reference evidence="5" key="1">
    <citation type="submission" date="2020-12" db="EMBL/GenBank/DDBJ databases">
        <title>Metabolic potential, ecology and presence of endohyphal bacteria is reflected in genomic diversity of Mucoromycotina.</title>
        <authorList>
            <person name="Muszewska A."/>
            <person name="Okrasinska A."/>
            <person name="Steczkiewicz K."/>
            <person name="Drgas O."/>
            <person name="Orlowska M."/>
            <person name="Perlinska-Lenart U."/>
            <person name="Aleksandrzak-Piekarczyk T."/>
            <person name="Szatraj K."/>
            <person name="Zielenkiewicz U."/>
            <person name="Pilsyk S."/>
            <person name="Malc E."/>
            <person name="Mieczkowski P."/>
            <person name="Kruszewska J.S."/>
            <person name="Biernat P."/>
            <person name="Pawlowska J."/>
        </authorList>
    </citation>
    <scope>NUCLEOTIDE SEQUENCE</scope>
    <source>
        <strain evidence="5">WA0000051536</strain>
    </source>
</reference>
<gene>
    <name evidence="5" type="ORF">INT44_008878</name>
</gene>
<dbReference type="GO" id="GO:0004842">
    <property type="term" value="F:ubiquitin-protein transferase activity"/>
    <property type="evidence" value="ECO:0007669"/>
    <property type="project" value="TreeGrafter"/>
</dbReference>
<dbReference type="SUPFAM" id="SSF48403">
    <property type="entry name" value="Ankyrin repeat"/>
    <property type="match status" value="1"/>
</dbReference>
<dbReference type="PROSITE" id="PS50088">
    <property type="entry name" value="ANK_REPEAT"/>
    <property type="match status" value="2"/>
</dbReference>
<dbReference type="SMART" id="SM00248">
    <property type="entry name" value="ANK"/>
    <property type="match status" value="3"/>
</dbReference>
<evidence type="ECO:0000256" key="4">
    <source>
        <dbReference type="SAM" id="MobiDB-lite"/>
    </source>
</evidence>
<comment type="caution">
    <text evidence="5">The sequence shown here is derived from an EMBL/GenBank/DDBJ whole genome shotgun (WGS) entry which is preliminary data.</text>
</comment>
<dbReference type="Proteomes" id="UP000612746">
    <property type="component" value="Unassembled WGS sequence"/>
</dbReference>
<dbReference type="PANTHER" id="PTHR24171:SF8">
    <property type="entry name" value="BRCA1-ASSOCIATED RING DOMAIN PROTEIN 1"/>
    <property type="match status" value="1"/>
</dbReference>
<keyword evidence="6" id="KW-1185">Reference proteome</keyword>
<dbReference type="Gene3D" id="1.25.40.20">
    <property type="entry name" value="Ankyrin repeat-containing domain"/>
    <property type="match status" value="1"/>
</dbReference>
<evidence type="ECO:0000313" key="6">
    <source>
        <dbReference type="Proteomes" id="UP000612746"/>
    </source>
</evidence>
<evidence type="ECO:0000256" key="2">
    <source>
        <dbReference type="ARBA" id="ARBA00023043"/>
    </source>
</evidence>
<dbReference type="AlphaFoldDB" id="A0A8H7Q0J8"/>
<proteinExistence type="predicted"/>
<dbReference type="InterPro" id="IPR036770">
    <property type="entry name" value="Ankyrin_rpt-contain_sf"/>
</dbReference>
<sequence>MSDDGASNNELLLAACKNDQDDMVSDIFKEGSYDINFRDGAGNTAAHYAAKHGSLDCLELLVGHDGIDLDAKNTLEGDTPLHKAVEFSDDPDVAIAMVEILLEAEADPRIKNRNQLTPIQLVNPNNEEMKELLESAVVSYQVGDDDVVDEDDYGSADEDEIPSDEE</sequence>
<evidence type="ECO:0000313" key="5">
    <source>
        <dbReference type="EMBL" id="KAG2183867.1"/>
    </source>
</evidence>
<evidence type="ECO:0000256" key="1">
    <source>
        <dbReference type="ARBA" id="ARBA00022737"/>
    </source>
</evidence>
<dbReference type="OrthoDB" id="9995210at2759"/>
<feature type="repeat" description="ANK" evidence="3">
    <location>
        <begin position="41"/>
        <end position="74"/>
    </location>
</feature>
<feature type="repeat" description="ANK" evidence="3">
    <location>
        <begin position="76"/>
        <end position="113"/>
    </location>
</feature>
<organism evidence="5 6">
    <name type="scientific">Umbelopsis vinacea</name>
    <dbReference type="NCBI Taxonomy" id="44442"/>
    <lineage>
        <taxon>Eukaryota</taxon>
        <taxon>Fungi</taxon>
        <taxon>Fungi incertae sedis</taxon>
        <taxon>Mucoromycota</taxon>
        <taxon>Mucoromycotina</taxon>
        <taxon>Umbelopsidomycetes</taxon>
        <taxon>Umbelopsidales</taxon>
        <taxon>Umbelopsidaceae</taxon>
        <taxon>Umbelopsis</taxon>
    </lineage>
</organism>
<name>A0A8H7Q0J8_9FUNG</name>
<dbReference type="GO" id="GO:0085020">
    <property type="term" value="P:protein K6-linked ubiquitination"/>
    <property type="evidence" value="ECO:0007669"/>
    <property type="project" value="TreeGrafter"/>
</dbReference>
<protein>
    <recommendedName>
        <fullName evidence="7">Ankyrin</fullName>
    </recommendedName>
</protein>
<accession>A0A8H7Q0J8</accession>
<dbReference type="PROSITE" id="PS50297">
    <property type="entry name" value="ANK_REP_REGION"/>
    <property type="match status" value="1"/>
</dbReference>